<evidence type="ECO:0000259" key="1">
    <source>
        <dbReference type="Pfam" id="PF02894"/>
    </source>
</evidence>
<dbReference type="Pfam" id="PF02894">
    <property type="entry name" value="GFO_IDH_MocA_C"/>
    <property type="match status" value="1"/>
</dbReference>
<dbReference type="AlphaFoldDB" id="X1RRM3"/>
<organism evidence="2">
    <name type="scientific">marine sediment metagenome</name>
    <dbReference type="NCBI Taxonomy" id="412755"/>
    <lineage>
        <taxon>unclassified sequences</taxon>
        <taxon>metagenomes</taxon>
        <taxon>ecological metagenomes</taxon>
    </lineage>
</organism>
<evidence type="ECO:0000313" key="2">
    <source>
        <dbReference type="EMBL" id="GAI65855.1"/>
    </source>
</evidence>
<gene>
    <name evidence="2" type="ORF">S12H4_02267</name>
</gene>
<reference evidence="2" key="1">
    <citation type="journal article" date="2014" name="Front. Microbiol.">
        <title>High frequency of phylogenetically diverse reductive dehalogenase-homologous genes in deep subseafloor sedimentary metagenomes.</title>
        <authorList>
            <person name="Kawai M."/>
            <person name="Futagami T."/>
            <person name="Toyoda A."/>
            <person name="Takaki Y."/>
            <person name="Nishi S."/>
            <person name="Hori S."/>
            <person name="Arai W."/>
            <person name="Tsubouchi T."/>
            <person name="Morono Y."/>
            <person name="Uchiyama I."/>
            <person name="Ito T."/>
            <person name="Fujiyama A."/>
            <person name="Inagaki F."/>
            <person name="Takami H."/>
        </authorList>
    </citation>
    <scope>NUCLEOTIDE SEQUENCE</scope>
    <source>
        <strain evidence="2">Expedition CK06-06</strain>
    </source>
</reference>
<feature type="domain" description="Gfo/Idh/MocA-like oxidoreductase C-terminal" evidence="1">
    <location>
        <begin position="8"/>
        <end position="146"/>
    </location>
</feature>
<name>X1RRM3_9ZZZZ</name>
<dbReference type="EMBL" id="BARW01000538">
    <property type="protein sequence ID" value="GAI65855.1"/>
    <property type="molecule type" value="Genomic_DNA"/>
</dbReference>
<dbReference type="Gene3D" id="3.30.360.10">
    <property type="entry name" value="Dihydrodipicolinate Reductase, domain 2"/>
    <property type="match status" value="1"/>
</dbReference>
<comment type="caution">
    <text evidence="2">The sequence shown here is derived from an EMBL/GenBank/DDBJ whole genome shotgun (WGS) entry which is preliminary data.</text>
</comment>
<dbReference type="InterPro" id="IPR004104">
    <property type="entry name" value="Gfo/Idh/MocA-like_OxRdtase_C"/>
</dbReference>
<feature type="non-terminal residue" evidence="2">
    <location>
        <position position="1"/>
    </location>
</feature>
<sequence>RFVTGLNVVSVRGESWNPPWSNYKGDCSSALVFELENGAYVVYNASWGAKGQFCGWDGNWQIEGSKGSILYEKGQITIYEAPKLYRVTKTETVCIKKPEKTGQEYVLNNFIHSLKHGLRPQTDVFDNIHSIAMVFAAIKAVKTGKRTPVLDRRLQQAIADYKPLLAKEEA</sequence>
<proteinExistence type="predicted"/>
<accession>X1RRM3</accession>
<dbReference type="SUPFAM" id="SSF55347">
    <property type="entry name" value="Glyceraldehyde-3-phosphate dehydrogenase-like, C-terminal domain"/>
    <property type="match status" value="1"/>
</dbReference>
<protein>
    <recommendedName>
        <fullName evidence="1">Gfo/Idh/MocA-like oxidoreductase C-terminal domain-containing protein</fullName>
    </recommendedName>
</protein>